<feature type="transmembrane region" description="Helical" evidence="1">
    <location>
        <begin position="69"/>
        <end position="89"/>
    </location>
</feature>
<dbReference type="AlphaFoldDB" id="A0A1W6P1Z2"/>
<reference evidence="2 3" key="1">
    <citation type="submission" date="2017-02" db="EMBL/GenBank/DDBJ databases">
        <title>Ketogulonicigenium robustum SPU B003 Genome sequencing and assembly.</title>
        <authorList>
            <person name="Li Y."/>
            <person name="Liu L."/>
            <person name="Wang C."/>
            <person name="Zhang M."/>
            <person name="Zhang T."/>
            <person name="Zhang Y."/>
        </authorList>
    </citation>
    <scope>NUCLEOTIDE SEQUENCE [LARGE SCALE GENOMIC DNA]</scope>
    <source>
        <strain evidence="2 3">SPU_B003</strain>
    </source>
</reference>
<proteinExistence type="predicted"/>
<keyword evidence="1" id="KW-1133">Transmembrane helix</keyword>
<organism evidence="2 3">
    <name type="scientific">Ketogulonicigenium robustum</name>
    <dbReference type="NCBI Taxonomy" id="92947"/>
    <lineage>
        <taxon>Bacteria</taxon>
        <taxon>Pseudomonadati</taxon>
        <taxon>Pseudomonadota</taxon>
        <taxon>Alphaproteobacteria</taxon>
        <taxon>Rhodobacterales</taxon>
        <taxon>Roseobacteraceae</taxon>
        <taxon>Ketogulonicigenium</taxon>
    </lineage>
</organism>
<keyword evidence="1" id="KW-0472">Membrane</keyword>
<evidence type="ECO:0000256" key="1">
    <source>
        <dbReference type="SAM" id="Phobius"/>
    </source>
</evidence>
<dbReference type="STRING" id="92947.BVG79_01975"/>
<accession>A0A1W6P1Z2</accession>
<dbReference type="Proteomes" id="UP000242447">
    <property type="component" value="Chromosome"/>
</dbReference>
<dbReference type="KEGG" id="kro:BVG79_01975"/>
<dbReference type="EMBL" id="CP019937">
    <property type="protein sequence ID" value="ARO15317.1"/>
    <property type="molecule type" value="Genomic_DNA"/>
</dbReference>
<gene>
    <name evidence="2" type="ORF">BVG79_01975</name>
</gene>
<dbReference type="RefSeq" id="WP_085786730.1">
    <property type="nucleotide sequence ID" value="NZ_CP019937.1"/>
</dbReference>
<keyword evidence="3" id="KW-1185">Reference proteome</keyword>
<evidence type="ECO:0000313" key="3">
    <source>
        <dbReference type="Proteomes" id="UP000242447"/>
    </source>
</evidence>
<protein>
    <submittedName>
        <fullName evidence="2">Uncharacterized protein</fullName>
    </submittedName>
</protein>
<name>A0A1W6P1Z2_9RHOB</name>
<evidence type="ECO:0000313" key="2">
    <source>
        <dbReference type="EMBL" id="ARO15317.1"/>
    </source>
</evidence>
<sequence length="94" mass="9795">MNKTKRIAIAAVVGIVVAAGAMMKDKMTGAEWAVSPQQIAQAQAEGKPGFESAQGTVTVLPIRSEKADILPLTWILFGFAAGAATLVALRRKSA</sequence>
<dbReference type="OrthoDB" id="6698933at2"/>
<keyword evidence="1" id="KW-0812">Transmembrane</keyword>